<sequence>MGTYEGEARSTTVSTVGGVMTWEVGAVTGDLEITTRPRAGSVEVTVRYAGAHEWYTVEGSPIEPENAGGLFELCKLHERIVRHLTTPGKIIEGNEEPTSLRGFAPYWAAGFGAD</sequence>
<dbReference type="AlphaFoldDB" id="A0A6J4QH49"/>
<reference evidence="1" key="1">
    <citation type="submission" date="2020-02" db="EMBL/GenBank/DDBJ databases">
        <authorList>
            <person name="Meier V. D."/>
        </authorList>
    </citation>
    <scope>NUCLEOTIDE SEQUENCE</scope>
    <source>
        <strain evidence="1">AVDCRST_MAG78</strain>
    </source>
</reference>
<gene>
    <name evidence="1" type="ORF">AVDCRST_MAG78-2393</name>
</gene>
<evidence type="ECO:0000313" key="1">
    <source>
        <dbReference type="EMBL" id="CAA9440536.1"/>
    </source>
</evidence>
<accession>A0A6J4QH49</accession>
<name>A0A6J4QH49_9ACTN</name>
<protein>
    <submittedName>
        <fullName evidence="1">Uncharacterized protein</fullName>
    </submittedName>
</protein>
<dbReference type="EMBL" id="CADCVB010000158">
    <property type="protein sequence ID" value="CAA9440536.1"/>
    <property type="molecule type" value="Genomic_DNA"/>
</dbReference>
<proteinExistence type="predicted"/>
<organism evidence="1">
    <name type="scientific">uncultured Rubrobacteraceae bacterium</name>
    <dbReference type="NCBI Taxonomy" id="349277"/>
    <lineage>
        <taxon>Bacteria</taxon>
        <taxon>Bacillati</taxon>
        <taxon>Actinomycetota</taxon>
        <taxon>Rubrobacteria</taxon>
        <taxon>Rubrobacterales</taxon>
        <taxon>Rubrobacteraceae</taxon>
        <taxon>environmental samples</taxon>
    </lineage>
</organism>